<dbReference type="Proteomes" id="UP000299102">
    <property type="component" value="Unassembled WGS sequence"/>
</dbReference>
<feature type="compositionally biased region" description="Polar residues" evidence="1">
    <location>
        <begin position="68"/>
        <end position="77"/>
    </location>
</feature>
<reference evidence="2 3" key="1">
    <citation type="journal article" date="2019" name="Commun. Biol.">
        <title>The bagworm genome reveals a unique fibroin gene that provides high tensile strength.</title>
        <authorList>
            <person name="Kono N."/>
            <person name="Nakamura H."/>
            <person name="Ohtoshi R."/>
            <person name="Tomita M."/>
            <person name="Numata K."/>
            <person name="Arakawa K."/>
        </authorList>
    </citation>
    <scope>NUCLEOTIDE SEQUENCE [LARGE SCALE GENOMIC DNA]</scope>
</reference>
<organism evidence="2 3">
    <name type="scientific">Eumeta variegata</name>
    <name type="common">Bagworm moth</name>
    <name type="synonym">Eumeta japonica</name>
    <dbReference type="NCBI Taxonomy" id="151549"/>
    <lineage>
        <taxon>Eukaryota</taxon>
        <taxon>Metazoa</taxon>
        <taxon>Ecdysozoa</taxon>
        <taxon>Arthropoda</taxon>
        <taxon>Hexapoda</taxon>
        <taxon>Insecta</taxon>
        <taxon>Pterygota</taxon>
        <taxon>Neoptera</taxon>
        <taxon>Endopterygota</taxon>
        <taxon>Lepidoptera</taxon>
        <taxon>Glossata</taxon>
        <taxon>Ditrysia</taxon>
        <taxon>Tineoidea</taxon>
        <taxon>Psychidae</taxon>
        <taxon>Oiketicinae</taxon>
        <taxon>Eumeta</taxon>
    </lineage>
</organism>
<dbReference type="AlphaFoldDB" id="A0A4C1TKN0"/>
<dbReference type="EMBL" id="BGZK01000061">
    <property type="protein sequence ID" value="GBP14160.1"/>
    <property type="molecule type" value="Genomic_DNA"/>
</dbReference>
<accession>A0A4C1TKN0</accession>
<evidence type="ECO:0000256" key="1">
    <source>
        <dbReference type="SAM" id="MobiDB-lite"/>
    </source>
</evidence>
<protein>
    <submittedName>
        <fullName evidence="2">Uncharacterized protein</fullName>
    </submittedName>
</protein>
<name>A0A4C1TKN0_EUMVA</name>
<feature type="region of interest" description="Disordered" evidence="1">
    <location>
        <begin position="61"/>
        <end position="81"/>
    </location>
</feature>
<sequence>MNPSRPLDYPSAKRALDFGTTRRRKGVTCKLAIVKCLDEQYFLRIFELADTIKLALDDLGRGKESKHTPGSRQSSASPADAEGFVFRFPTLSLTQFSG</sequence>
<keyword evidence="3" id="KW-1185">Reference proteome</keyword>
<comment type="caution">
    <text evidence="2">The sequence shown here is derived from an EMBL/GenBank/DDBJ whole genome shotgun (WGS) entry which is preliminary data.</text>
</comment>
<evidence type="ECO:0000313" key="3">
    <source>
        <dbReference type="Proteomes" id="UP000299102"/>
    </source>
</evidence>
<gene>
    <name evidence="2" type="ORF">EVAR_102824_1</name>
</gene>
<proteinExistence type="predicted"/>
<evidence type="ECO:0000313" key="2">
    <source>
        <dbReference type="EMBL" id="GBP14160.1"/>
    </source>
</evidence>